<keyword evidence="3" id="KW-1185">Reference proteome</keyword>
<dbReference type="GO" id="GO:0006432">
    <property type="term" value="P:phenylalanyl-tRNA aminoacylation"/>
    <property type="evidence" value="ECO:0007669"/>
    <property type="project" value="InterPro"/>
</dbReference>
<gene>
    <name evidence="2" type="ordered locus">AALP_Aa6g099800</name>
</gene>
<proteinExistence type="predicted"/>
<dbReference type="AlphaFoldDB" id="A0A087GN89"/>
<dbReference type="Proteomes" id="UP000029120">
    <property type="component" value="Chromosome 6"/>
</dbReference>
<sequence>MEVTAIPFVPAGDNTGYYINLSQEPEFLAGRQASIISKGKQIGKFGIVHPHQVLNNFDITGPCSLVEIDIEALLLERLYFGLLPNCCNT</sequence>
<dbReference type="eggNOG" id="KOG2472">
    <property type="taxonomic scope" value="Eukaryota"/>
</dbReference>
<dbReference type="OrthoDB" id="1698572at2759"/>
<dbReference type="GO" id="GO:0009328">
    <property type="term" value="C:phenylalanine-tRNA ligase complex"/>
    <property type="evidence" value="ECO:0007669"/>
    <property type="project" value="TreeGrafter"/>
</dbReference>
<evidence type="ECO:0000313" key="2">
    <source>
        <dbReference type="EMBL" id="KFK31341.1"/>
    </source>
</evidence>
<dbReference type="OMA" id="FDITGPC"/>
<dbReference type="PANTHER" id="PTHR10947:SF0">
    <property type="entry name" value="PHENYLALANINE--TRNA LIGASE BETA SUBUNIT"/>
    <property type="match status" value="1"/>
</dbReference>
<organism evidence="2 3">
    <name type="scientific">Arabis alpina</name>
    <name type="common">Alpine rock-cress</name>
    <dbReference type="NCBI Taxonomy" id="50452"/>
    <lineage>
        <taxon>Eukaryota</taxon>
        <taxon>Viridiplantae</taxon>
        <taxon>Streptophyta</taxon>
        <taxon>Embryophyta</taxon>
        <taxon>Tracheophyta</taxon>
        <taxon>Spermatophyta</taxon>
        <taxon>Magnoliopsida</taxon>
        <taxon>eudicotyledons</taxon>
        <taxon>Gunneridae</taxon>
        <taxon>Pentapetalae</taxon>
        <taxon>rosids</taxon>
        <taxon>malvids</taxon>
        <taxon>Brassicales</taxon>
        <taxon>Brassicaceae</taxon>
        <taxon>Arabideae</taxon>
        <taxon>Arabis</taxon>
    </lineage>
</organism>
<dbReference type="SUPFAM" id="SSF55681">
    <property type="entry name" value="Class II aaRS and biotin synthetases"/>
    <property type="match status" value="1"/>
</dbReference>
<dbReference type="Gene3D" id="3.30.930.10">
    <property type="entry name" value="Bira Bifunctional Protein, Domain 2"/>
    <property type="match status" value="1"/>
</dbReference>
<protein>
    <recommendedName>
        <fullName evidence="1">Phenylalanyl tRNA synthetase beta chain core domain-containing protein</fullName>
    </recommendedName>
</protein>
<dbReference type="InterPro" id="IPR041616">
    <property type="entry name" value="PheRS_beta_core"/>
</dbReference>
<dbReference type="Pfam" id="PF17759">
    <property type="entry name" value="tRNA_synthFbeta"/>
    <property type="match status" value="1"/>
</dbReference>
<name>A0A087GN89_ARAAL</name>
<dbReference type="InterPro" id="IPR045864">
    <property type="entry name" value="aa-tRNA-synth_II/BPL/LPL"/>
</dbReference>
<accession>A0A087GN89</accession>
<evidence type="ECO:0000313" key="3">
    <source>
        <dbReference type="Proteomes" id="UP000029120"/>
    </source>
</evidence>
<reference evidence="3" key="1">
    <citation type="journal article" date="2015" name="Nat. Plants">
        <title>Genome expansion of Arabis alpina linked with retrotransposition and reduced symmetric DNA methylation.</title>
        <authorList>
            <person name="Willing E.M."/>
            <person name="Rawat V."/>
            <person name="Mandakova T."/>
            <person name="Maumus F."/>
            <person name="James G.V."/>
            <person name="Nordstroem K.J."/>
            <person name="Becker C."/>
            <person name="Warthmann N."/>
            <person name="Chica C."/>
            <person name="Szarzynska B."/>
            <person name="Zytnicki M."/>
            <person name="Albani M.C."/>
            <person name="Kiefer C."/>
            <person name="Bergonzi S."/>
            <person name="Castaings L."/>
            <person name="Mateos J.L."/>
            <person name="Berns M.C."/>
            <person name="Bujdoso N."/>
            <person name="Piofczyk T."/>
            <person name="de Lorenzo L."/>
            <person name="Barrero-Sicilia C."/>
            <person name="Mateos I."/>
            <person name="Piednoel M."/>
            <person name="Hagmann J."/>
            <person name="Chen-Min-Tao R."/>
            <person name="Iglesias-Fernandez R."/>
            <person name="Schuster S.C."/>
            <person name="Alonso-Blanco C."/>
            <person name="Roudier F."/>
            <person name="Carbonero P."/>
            <person name="Paz-Ares J."/>
            <person name="Davis S.J."/>
            <person name="Pecinka A."/>
            <person name="Quesneville H."/>
            <person name="Colot V."/>
            <person name="Lysak M.A."/>
            <person name="Weigel D."/>
            <person name="Coupland G."/>
            <person name="Schneeberger K."/>
        </authorList>
    </citation>
    <scope>NUCLEOTIDE SEQUENCE [LARGE SCALE GENOMIC DNA]</scope>
    <source>
        <strain evidence="3">cv. Pajares</strain>
    </source>
</reference>
<dbReference type="EMBL" id="CM002874">
    <property type="protein sequence ID" value="KFK31341.1"/>
    <property type="molecule type" value="Genomic_DNA"/>
</dbReference>
<dbReference type="GO" id="GO:0004826">
    <property type="term" value="F:phenylalanine-tRNA ligase activity"/>
    <property type="evidence" value="ECO:0007669"/>
    <property type="project" value="InterPro"/>
</dbReference>
<dbReference type="Gramene" id="KFK31341">
    <property type="protein sequence ID" value="KFK31341"/>
    <property type="gene ID" value="AALP_AA6G099800"/>
</dbReference>
<feature type="domain" description="Phenylalanyl tRNA synthetase beta chain core" evidence="1">
    <location>
        <begin position="17"/>
        <end position="70"/>
    </location>
</feature>
<evidence type="ECO:0000259" key="1">
    <source>
        <dbReference type="Pfam" id="PF17759"/>
    </source>
</evidence>
<dbReference type="PANTHER" id="PTHR10947">
    <property type="entry name" value="PHENYLALANYL-TRNA SYNTHETASE BETA CHAIN AND LEUCINE-RICH REPEAT-CONTAINING PROTEIN 47"/>
    <property type="match status" value="1"/>
</dbReference>
<dbReference type="InterPro" id="IPR045060">
    <property type="entry name" value="Phe-tRNA-ligase_IIc_bsu"/>
</dbReference>